<organism evidence="6 7">
    <name type="scientific">Sphingobacterium allocomposti</name>
    <dbReference type="NCBI Taxonomy" id="415956"/>
    <lineage>
        <taxon>Bacteria</taxon>
        <taxon>Pseudomonadati</taxon>
        <taxon>Bacteroidota</taxon>
        <taxon>Sphingobacteriia</taxon>
        <taxon>Sphingobacteriales</taxon>
        <taxon>Sphingobacteriaceae</taxon>
        <taxon>Sphingobacterium</taxon>
    </lineage>
</organism>
<dbReference type="Gene3D" id="3.40.960.10">
    <property type="entry name" value="VSR Endonuclease"/>
    <property type="match status" value="1"/>
</dbReference>
<dbReference type="Pfam" id="PF13086">
    <property type="entry name" value="AAA_11"/>
    <property type="match status" value="2"/>
</dbReference>
<dbReference type="PANTHER" id="PTHR10887">
    <property type="entry name" value="DNA2/NAM7 HELICASE FAMILY"/>
    <property type="match status" value="1"/>
</dbReference>
<evidence type="ECO:0000313" key="7">
    <source>
        <dbReference type="Proteomes" id="UP000325105"/>
    </source>
</evidence>
<feature type="domain" description="Restriction endonuclease type II-like" evidence="5">
    <location>
        <begin position="1231"/>
        <end position="1328"/>
    </location>
</feature>
<keyword evidence="1" id="KW-0175">Coiled coil</keyword>
<keyword evidence="7" id="KW-1185">Reference proteome</keyword>
<evidence type="ECO:0000259" key="3">
    <source>
        <dbReference type="Pfam" id="PF13086"/>
    </source>
</evidence>
<dbReference type="InterPro" id="IPR049468">
    <property type="entry name" value="Restrct_endonuc-II-like_dom"/>
</dbReference>
<evidence type="ECO:0000313" key="6">
    <source>
        <dbReference type="EMBL" id="TYP96595.1"/>
    </source>
</evidence>
<dbReference type="OrthoDB" id="9757917at2"/>
<reference evidence="6 7" key="1">
    <citation type="submission" date="2019-07" db="EMBL/GenBank/DDBJ databases">
        <title>Genomic Encyclopedia of Archaeal and Bacterial Type Strains, Phase II (KMG-II): from individual species to whole genera.</title>
        <authorList>
            <person name="Goeker M."/>
        </authorList>
    </citation>
    <scope>NUCLEOTIDE SEQUENCE [LARGE SCALE GENOMIC DNA]</scope>
    <source>
        <strain evidence="6 7">DSM 18850</strain>
    </source>
</reference>
<feature type="coiled-coil region" evidence="1">
    <location>
        <begin position="1328"/>
        <end position="1362"/>
    </location>
</feature>
<feature type="domain" description="DNA2/NAM7 helicase helicase" evidence="3">
    <location>
        <begin position="930"/>
        <end position="970"/>
    </location>
</feature>
<dbReference type="EMBL" id="VNHX01000005">
    <property type="protein sequence ID" value="TYP96595.1"/>
    <property type="molecule type" value="Genomic_DNA"/>
</dbReference>
<feature type="domain" description="DNA2/NAM7 helicase-like C-terminal" evidence="4">
    <location>
        <begin position="996"/>
        <end position="1186"/>
    </location>
</feature>
<gene>
    <name evidence="6" type="ORF">BC792_10586</name>
</gene>
<evidence type="ECO:0000259" key="5">
    <source>
        <dbReference type="Pfam" id="PF18741"/>
    </source>
</evidence>
<accession>A0A5S5DLJ8</accession>
<dbReference type="InterPro" id="IPR021754">
    <property type="entry name" value="DUF3320"/>
</dbReference>
<dbReference type="InterPro" id="IPR045055">
    <property type="entry name" value="DNA2/NAM7-like"/>
</dbReference>
<dbReference type="GO" id="GO:0004386">
    <property type="term" value="F:helicase activity"/>
    <property type="evidence" value="ECO:0007669"/>
    <property type="project" value="InterPro"/>
</dbReference>
<dbReference type="Pfam" id="PF13195">
    <property type="entry name" value="DUF4011"/>
    <property type="match status" value="1"/>
</dbReference>
<dbReference type="Pfam" id="PF11784">
    <property type="entry name" value="DUF3320"/>
    <property type="match status" value="1"/>
</dbReference>
<name>A0A5S5DLJ8_9SPHI</name>
<dbReference type="CDD" id="cd18808">
    <property type="entry name" value="SF1_C_Upf1"/>
    <property type="match status" value="1"/>
</dbReference>
<dbReference type="InterPro" id="IPR041679">
    <property type="entry name" value="DNA2/NAM7-like_C"/>
</dbReference>
<dbReference type="FunFam" id="3.40.50.300:FF:002063">
    <property type="entry name" value="DNA helicase related protein"/>
    <property type="match status" value="1"/>
</dbReference>
<dbReference type="SUPFAM" id="SSF52540">
    <property type="entry name" value="P-loop containing nucleoside triphosphate hydrolases"/>
    <property type="match status" value="1"/>
</dbReference>
<evidence type="ECO:0000256" key="1">
    <source>
        <dbReference type="SAM" id="Coils"/>
    </source>
</evidence>
<dbReference type="InterPro" id="IPR047187">
    <property type="entry name" value="SF1_C_Upf1"/>
</dbReference>
<evidence type="ECO:0000259" key="2">
    <source>
        <dbReference type="Pfam" id="PF11784"/>
    </source>
</evidence>
<dbReference type="InterPro" id="IPR041677">
    <property type="entry name" value="DNA2/NAM7_AAA_11"/>
</dbReference>
<dbReference type="Proteomes" id="UP000325105">
    <property type="component" value="Unassembled WGS sequence"/>
</dbReference>
<dbReference type="Gene3D" id="3.40.50.300">
    <property type="entry name" value="P-loop containing nucleotide triphosphate hydrolases"/>
    <property type="match status" value="3"/>
</dbReference>
<dbReference type="Pfam" id="PF13087">
    <property type="entry name" value="AAA_12"/>
    <property type="match status" value="1"/>
</dbReference>
<proteinExistence type="predicted"/>
<dbReference type="Pfam" id="PF18741">
    <property type="entry name" value="MTES_1575"/>
    <property type="match status" value="1"/>
</dbReference>
<sequence>MQQEILAKLESSRKELLDLGMRNTLLNYKMTTAKGLHIVHEKSSAVFDLLVRKNRAMTFLPRVGNDGDDGLPELTEPELTEVHNDTRLQTDEVEQKLQTRLLNTFYFARTSIEEQGVNILYLALGMLKWYEKGNVTDPRLAPLILVPVNLERSSASERFRLRYSGSDIGSNLSLQAKMSAEFSISIPDLDDQEEMDVDAYFGMVKQCIAGQPSWDVLEDNMVLGFFSFGKFLIYHDLDAAGWPEDRKPYDHEVIKALFADGFRQPPPTVGSDVHLDNERLAHDLSPVVDADSSQLIAMMAVKEGRHLVIQGPPGTGKSQTIANLIADAIGAGKKVLFVAEKMAALEVVKRRLDNIHLGVACLELHSHKSNKRALHEELKKVLDLGKPAVEKLEHEIQMLAPLIEELNGYCNAINRGVLKSGLSAQEIIGNLLRIARHYGDYKFPKIGSEESLDWDIARLLEAEALADQVQARLQTIGEPRHLLFYGTAKNLLLPAEEAALKELLEQVENTDGQFGLLKQEVAQFLLLDNPEDRSDLARCFELLDLARQSPSLSGFSIDAREWADNKDDIIEVVEAGKRLTGLHEKYANDIIPEAWNFDVLPIRMGLVSHGTKWYRFAIGEYKRSVRQLAGLLSSPVPKELEKKLEYVNAILEAKRLTEKLDEYRPLLNRLLDHDHSIKTVRWEHFGQAADYLCPLHLGIRTGAKPISFLAVLRYPGLTETALRFHTGLSEINKLREEQLQQLIDRLGFSGEFLVSNYAEQSGIIKRWKERLPELHRAIQWNVLKETMVSKGAGYLIDAVLEWPDAHSHLKVALQKNWYERLLESALVHSPELRRFERSSHEEILARFRRLDVLKQHYNRVIIALKHYENLPKLDGGGQINVLRNEFNRKARHMPIRKLMKEAGIAIQAIKPVIMMSPMSIANFLPPDSIAFDLVIFDEASQVRPVEALGAILRGKQMVVVGDTKQMPPTSFFDKLNLDIEEDDNVTADMQSILGMCDAQGAPQTMLRWHYRSRHESLISLSNQEFYENKLVIFPSPGSKHRMGLCFHHLPHTYYDKGKTRTNEKEAERVADAVIEHARKHSKQSLGVVAFSTPQMQAINAAMEVRRRLNPEVEDFFRMHRDEPFFVKNLENVQGDERDVIFISIGYGRTEAGSLSMNFGPLNNEGGERRLNVLITRAKTRCEVFTNVTADDIVVGPATKFGIRALKNFLRFAQHGKFESDSLPTGAVSTPFEEVVSMSLKERGYVVRERVGSAGYHIDLAVVDQKHPGRYILGILCDGKSYASAKSATDRDRLRKEVLEGMGWKLYQIWSIDWYRNPAAELQSLIAHIEKLRLQVEEDDMVEQELEQELQELVREARSEDDTQKPSFYEVAVLPGDIARSDLYEQSAGNLGRWVTEVVSKESPVHQDEVIRRLAEAYGVSKIGSRVRAVVSDAIRYAEQVGMIERRGDFLWLPGHREVVVRDRSNLSASSRKVSYIAPEELHHALAQVVREAVAIQPLAATVLVAKLFGFGRLTEDIRAHLLAGIQTAVAAGYVTQDGEFLRESKYVQER</sequence>
<evidence type="ECO:0000259" key="4">
    <source>
        <dbReference type="Pfam" id="PF13087"/>
    </source>
</evidence>
<feature type="domain" description="DNA2/NAM7 helicase helicase" evidence="3">
    <location>
        <begin position="291"/>
        <end position="368"/>
    </location>
</feature>
<feature type="domain" description="DUF3320" evidence="2">
    <location>
        <begin position="1381"/>
        <end position="1428"/>
    </location>
</feature>
<dbReference type="InterPro" id="IPR025103">
    <property type="entry name" value="DUF4011"/>
</dbReference>
<comment type="caution">
    <text evidence="6">The sequence shown here is derived from an EMBL/GenBank/DDBJ whole genome shotgun (WGS) entry which is preliminary data.</text>
</comment>
<dbReference type="InterPro" id="IPR027417">
    <property type="entry name" value="P-loop_NTPase"/>
</dbReference>
<dbReference type="FunFam" id="3.40.960.10:FF:000002">
    <property type="entry name" value="DNA helicase related protein"/>
    <property type="match status" value="1"/>
</dbReference>
<protein>
    <submittedName>
        <fullName evidence="6">AAA domain-containing protein</fullName>
    </submittedName>
</protein>
<dbReference type="RefSeq" id="WP_148907987.1">
    <property type="nucleotide sequence ID" value="NZ_VNHX01000005.1"/>
</dbReference>